<reference evidence="2 3" key="1">
    <citation type="submission" date="2016-02" db="EMBL/GenBank/DDBJ databases">
        <title>Draft genome sequence of the strain BR 10247T Bradyrhizobium neotropicale isolated from nodules of Centrolobium paraense.</title>
        <authorList>
            <person name="Simoes-Araujo J.L."/>
            <person name="Barauna A.C."/>
            <person name="Silva K."/>
            <person name="Zilli J.E."/>
        </authorList>
    </citation>
    <scope>NUCLEOTIDE SEQUENCE [LARGE SCALE GENOMIC DNA]</scope>
    <source>
        <strain evidence="2 3">BR 10247</strain>
    </source>
</reference>
<gene>
    <name evidence="2" type="ORF">AXW67_19025</name>
</gene>
<feature type="transmembrane region" description="Helical" evidence="1">
    <location>
        <begin position="248"/>
        <end position="268"/>
    </location>
</feature>
<evidence type="ECO:0000256" key="1">
    <source>
        <dbReference type="SAM" id="Phobius"/>
    </source>
</evidence>
<feature type="transmembrane region" description="Helical" evidence="1">
    <location>
        <begin position="154"/>
        <end position="179"/>
    </location>
</feature>
<accession>A0A176YZM2</accession>
<keyword evidence="3" id="KW-1185">Reference proteome</keyword>
<proteinExistence type="predicted"/>
<feature type="transmembrane region" description="Helical" evidence="1">
    <location>
        <begin position="486"/>
        <end position="503"/>
    </location>
</feature>
<keyword evidence="1" id="KW-0812">Transmembrane</keyword>
<evidence type="ECO:0000313" key="3">
    <source>
        <dbReference type="Proteomes" id="UP000077173"/>
    </source>
</evidence>
<protein>
    <submittedName>
        <fullName evidence="2">Permease</fullName>
    </submittedName>
</protein>
<dbReference type="GeneID" id="32581290"/>
<keyword evidence="1" id="KW-1133">Transmembrane helix</keyword>
<dbReference type="RefSeq" id="WP_063680048.1">
    <property type="nucleotide sequence ID" value="NZ_LSEF01000080.1"/>
</dbReference>
<comment type="caution">
    <text evidence="2">The sequence shown here is derived from an EMBL/GenBank/DDBJ whole genome shotgun (WGS) entry which is preliminary data.</text>
</comment>
<feature type="transmembrane region" description="Helical" evidence="1">
    <location>
        <begin position="396"/>
        <end position="415"/>
    </location>
</feature>
<feature type="transmembrane region" description="Helical" evidence="1">
    <location>
        <begin position="349"/>
        <end position="370"/>
    </location>
</feature>
<feature type="transmembrane region" description="Helical" evidence="1">
    <location>
        <begin position="186"/>
        <end position="209"/>
    </location>
</feature>
<dbReference type="EMBL" id="LSEF01000080">
    <property type="protein sequence ID" value="OAF12716.1"/>
    <property type="molecule type" value="Genomic_DNA"/>
</dbReference>
<keyword evidence="1" id="KW-0472">Membrane</keyword>
<feature type="transmembrane region" description="Helical" evidence="1">
    <location>
        <begin position="69"/>
        <end position="89"/>
    </location>
</feature>
<dbReference type="AlphaFoldDB" id="A0A176YZM2"/>
<name>A0A176YZM2_9BRAD</name>
<feature type="transmembrane region" description="Helical" evidence="1">
    <location>
        <begin position="110"/>
        <end position="134"/>
    </location>
</feature>
<dbReference type="Proteomes" id="UP000077173">
    <property type="component" value="Unassembled WGS sequence"/>
</dbReference>
<evidence type="ECO:0000313" key="2">
    <source>
        <dbReference type="EMBL" id="OAF12716.1"/>
    </source>
</evidence>
<feature type="transmembrane region" description="Helical" evidence="1">
    <location>
        <begin position="316"/>
        <end position="337"/>
    </location>
</feature>
<sequence length="507" mass="54230">MSSATALSWFARHELRLAWREWLAMMTGGRKRRRAAVIGLILFAALLHVPAWAVIGRFADLQLPLDKSSLIVITTTIVLAWTLMLSQAIESVTRVFYARADLDLIMSSPATLTNLFSVRIAAIALAITVMALLFSTPFIDVLVFGGGVRWLTAFGVVIAMGLSAAAIAIAVTILLFRLIGPARTRFVAQILAAIIGAGFVIALQIAAIMNYGTLSRFTILTSDASAAYAPDVDSILWWPARATMGDSAALLSLLALGLVLLGSVMALFSGRFADTAIDAAGYGTAGRRRATERPFRAGSRQQALRRKEFLLLWRDPWLISQTLMQLLYLVPPALLLWRSFSDSSAALTLIAPVMVMAAGQLAGGLAWLTISGEDAPDLVATAPLSPARVIRAKIEVVLIAIAVIFTPLVAALAFASLFQAAITAGAIIVGAASATAIQLWFRVQARRSQFRRRQTSSRLATFAEAFSSIGWAATAALLLALPIAGLVSGLITAGLVAITWKFSPRRE</sequence>
<feature type="transmembrane region" description="Helical" evidence="1">
    <location>
        <begin position="421"/>
        <end position="441"/>
    </location>
</feature>
<organism evidence="2 3">
    <name type="scientific">Bradyrhizobium neotropicale</name>
    <dbReference type="NCBI Taxonomy" id="1497615"/>
    <lineage>
        <taxon>Bacteria</taxon>
        <taxon>Pseudomonadati</taxon>
        <taxon>Pseudomonadota</taxon>
        <taxon>Alphaproteobacteria</taxon>
        <taxon>Hyphomicrobiales</taxon>
        <taxon>Nitrobacteraceae</taxon>
        <taxon>Bradyrhizobium</taxon>
    </lineage>
</organism>